<name>A0A8S0YVQ1_ARCPL</name>
<evidence type="ECO:0000313" key="1">
    <source>
        <dbReference type="EMBL" id="CAB3223831.1"/>
    </source>
</evidence>
<dbReference type="OrthoDB" id="6340939at2759"/>
<protein>
    <submittedName>
        <fullName evidence="1">Uncharacterized protein</fullName>
    </submittedName>
</protein>
<keyword evidence="2" id="KW-1185">Reference proteome</keyword>
<sequence length="151" mass="17768">MGIKLIILLALLVGVLYSLHLLVKDYQALSAGSRLLRMLFKRDTSSQIYTKPAVRWKRILRYDPIQCGRYFYCELGAQPANNEVRQGFIYMLKLKPSEENKSAHSIFQEAYETGKIYPKDCRMKYPMCIFDESFLFDMVKYLLRHPKLQLD</sequence>
<comment type="caution">
    <text evidence="1">The sequence shown here is derived from an EMBL/GenBank/DDBJ whole genome shotgun (WGS) entry which is preliminary data.</text>
</comment>
<gene>
    <name evidence="1" type="ORF">APLA_LOCUS1829</name>
</gene>
<organism evidence="1 2">
    <name type="scientific">Arctia plantaginis</name>
    <name type="common">Wood tiger moth</name>
    <name type="synonym">Phalaena plantaginis</name>
    <dbReference type="NCBI Taxonomy" id="874455"/>
    <lineage>
        <taxon>Eukaryota</taxon>
        <taxon>Metazoa</taxon>
        <taxon>Ecdysozoa</taxon>
        <taxon>Arthropoda</taxon>
        <taxon>Hexapoda</taxon>
        <taxon>Insecta</taxon>
        <taxon>Pterygota</taxon>
        <taxon>Neoptera</taxon>
        <taxon>Endopterygota</taxon>
        <taxon>Lepidoptera</taxon>
        <taxon>Glossata</taxon>
        <taxon>Ditrysia</taxon>
        <taxon>Noctuoidea</taxon>
        <taxon>Erebidae</taxon>
        <taxon>Arctiinae</taxon>
        <taxon>Arctia</taxon>
    </lineage>
</organism>
<reference evidence="1 2" key="1">
    <citation type="submission" date="2020-04" db="EMBL/GenBank/DDBJ databases">
        <authorList>
            <person name="Wallbank WR R."/>
            <person name="Pardo Diaz C."/>
            <person name="Kozak K."/>
            <person name="Martin S."/>
            <person name="Jiggins C."/>
            <person name="Moest M."/>
            <person name="Warren A I."/>
            <person name="Byers J.R.P. K."/>
            <person name="Montejo-Kovacevich G."/>
            <person name="Yen C E."/>
        </authorList>
    </citation>
    <scope>NUCLEOTIDE SEQUENCE [LARGE SCALE GENOMIC DNA]</scope>
</reference>
<dbReference type="Proteomes" id="UP000494106">
    <property type="component" value="Unassembled WGS sequence"/>
</dbReference>
<dbReference type="EMBL" id="CADEBC010000135">
    <property type="protein sequence ID" value="CAB3223831.1"/>
    <property type="molecule type" value="Genomic_DNA"/>
</dbReference>
<proteinExistence type="predicted"/>
<dbReference type="AlphaFoldDB" id="A0A8S0YVQ1"/>
<accession>A0A8S0YVQ1</accession>
<evidence type="ECO:0000313" key="2">
    <source>
        <dbReference type="Proteomes" id="UP000494106"/>
    </source>
</evidence>